<dbReference type="InterPro" id="IPR016181">
    <property type="entry name" value="Acyl_CoA_acyltransferase"/>
</dbReference>
<comment type="subunit">
    <text evidence="4 15">Homodimer.</text>
</comment>
<evidence type="ECO:0000256" key="10">
    <source>
        <dbReference type="ARBA" id="ARBA00022691"/>
    </source>
</evidence>
<dbReference type="InterPro" id="IPR029028">
    <property type="entry name" value="Alpha/beta_knot_MTases"/>
</dbReference>
<protein>
    <recommendedName>
        <fullName evidence="6 15">tRNA (guanine-N(1)-)-methyltransferase</fullName>
        <ecNumber evidence="5 15">2.1.1.228</ecNumber>
    </recommendedName>
    <alternativeName>
        <fullName evidence="12 15">M1G-methyltransferase</fullName>
    </alternativeName>
    <alternativeName>
        <fullName evidence="13 15">tRNA [GM37] methyltransferase</fullName>
    </alternativeName>
</protein>
<dbReference type="AlphaFoldDB" id="J0NJF5"/>
<comment type="function">
    <text evidence="1 15">Specifically methylates guanosine-37 in various tRNAs.</text>
</comment>
<reference evidence="18 19" key="1">
    <citation type="submission" date="2012-05" db="EMBL/GenBank/DDBJ databases">
        <authorList>
            <person name="Harkins D.M."/>
            <person name="Madupu R."/>
            <person name="Durkin A.S."/>
            <person name="Torralba M."/>
            <person name="Methe B."/>
            <person name="Sutton G.G."/>
            <person name="Nelson K.E."/>
        </authorList>
    </citation>
    <scope>NUCLEOTIDE SEQUENCE [LARGE SCALE GENOMIC DNA]</scope>
    <source>
        <strain evidence="18 19">F0490</strain>
    </source>
</reference>
<sequence>MRFDLVSIFPQYFDSLSLSLLGRADRSGLVSVRAHDLRDWAHGAHRSVDDAPYGGGAGMVMLPEVWCAALDEILGASCAPVLAVPTPSGIPLTQRLVGELARADHIVVACGRYEGIDQRVADHYRERGLRVLEYSIGDYVLNGGEAAAAVLVEAVARLVDGFMGNPDSLAEESHGEGGLLEYPAYTKPRSFRGLDVPGVLLSGDHGAIRRWRRDQSLKRTAERRPDLIDALDPVGLDAQDREALASCGVVFTPGPTRVRYLPGEQADAAELAAFAARTFPMAAPPQIPVEDVARFIREELDEASFRDRLASPDTRVLIARAQGGEGGPPILGYALTVLGHPDQMPEGNGAVPLDEGAAYLSKCYTDASAHGSGLAGALLEKAVADARAHGATQIVLGTHIRNTRAQRFYKRHGFKKSGRRTFRVGSATPTDDVMVRPADR</sequence>
<keyword evidence="10 15" id="KW-0949">S-adenosyl-L-methionine</keyword>
<comment type="subcellular location">
    <subcellularLocation>
        <location evidence="2 15">Cytoplasm</location>
    </subcellularLocation>
</comment>
<feature type="binding site" evidence="15">
    <location>
        <position position="111"/>
    </location>
    <ligand>
        <name>S-adenosyl-L-methionine</name>
        <dbReference type="ChEBI" id="CHEBI:59789"/>
    </ligand>
</feature>
<accession>J0NJF5</accession>
<dbReference type="GO" id="GO:0016747">
    <property type="term" value="F:acyltransferase activity, transferring groups other than amino-acyl groups"/>
    <property type="evidence" value="ECO:0007669"/>
    <property type="project" value="InterPro"/>
</dbReference>
<gene>
    <name evidence="15 18" type="primary">trmD</name>
    <name evidence="18" type="ORF">HMPREF1317_1607</name>
</gene>
<feature type="region of interest" description="Disordered" evidence="16">
    <location>
        <begin position="419"/>
        <end position="440"/>
    </location>
</feature>
<dbReference type="PANTHER" id="PTHR46417">
    <property type="entry name" value="TRNA (GUANINE-N(1)-)-METHYLTRANSFERASE"/>
    <property type="match status" value="1"/>
</dbReference>
<dbReference type="SUPFAM" id="SSF55729">
    <property type="entry name" value="Acyl-CoA N-acyltransferases (Nat)"/>
    <property type="match status" value="1"/>
</dbReference>
<evidence type="ECO:0000256" key="16">
    <source>
        <dbReference type="SAM" id="MobiDB-lite"/>
    </source>
</evidence>
<dbReference type="PATRIC" id="fig|1125717.3.peg.1154"/>
<dbReference type="GO" id="GO:0002939">
    <property type="term" value="P:tRNA N1-guanine methylation"/>
    <property type="evidence" value="ECO:0007669"/>
    <property type="project" value="TreeGrafter"/>
</dbReference>
<dbReference type="Gene3D" id="3.40.1280.10">
    <property type="match status" value="1"/>
</dbReference>
<dbReference type="Pfam" id="PF00583">
    <property type="entry name" value="Acetyltransf_1"/>
    <property type="match status" value="1"/>
</dbReference>
<comment type="catalytic activity">
    <reaction evidence="14 15">
        <text>guanosine(37) in tRNA + S-adenosyl-L-methionine = N(1)-methylguanosine(37) in tRNA + S-adenosyl-L-homocysteine + H(+)</text>
        <dbReference type="Rhea" id="RHEA:36899"/>
        <dbReference type="Rhea" id="RHEA-COMP:10145"/>
        <dbReference type="Rhea" id="RHEA-COMP:10147"/>
        <dbReference type="ChEBI" id="CHEBI:15378"/>
        <dbReference type="ChEBI" id="CHEBI:57856"/>
        <dbReference type="ChEBI" id="CHEBI:59789"/>
        <dbReference type="ChEBI" id="CHEBI:73542"/>
        <dbReference type="ChEBI" id="CHEBI:74269"/>
        <dbReference type="EC" id="2.1.1.228"/>
    </reaction>
</comment>
<evidence type="ECO:0000256" key="7">
    <source>
        <dbReference type="ARBA" id="ARBA00022490"/>
    </source>
</evidence>
<dbReference type="InterPro" id="IPR023148">
    <property type="entry name" value="tRNA_m1G_MeTrfase_C_sf"/>
</dbReference>
<dbReference type="CDD" id="cd18080">
    <property type="entry name" value="TrmD-like"/>
    <property type="match status" value="1"/>
</dbReference>
<evidence type="ECO:0000256" key="12">
    <source>
        <dbReference type="ARBA" id="ARBA00029736"/>
    </source>
</evidence>
<dbReference type="Gene3D" id="3.40.630.30">
    <property type="match status" value="1"/>
</dbReference>
<keyword evidence="9 15" id="KW-0808">Transferase</keyword>
<dbReference type="PANTHER" id="PTHR46417:SF1">
    <property type="entry name" value="TRNA (GUANINE-N(1)-)-METHYLTRANSFERASE"/>
    <property type="match status" value="1"/>
</dbReference>
<evidence type="ECO:0000256" key="9">
    <source>
        <dbReference type="ARBA" id="ARBA00022679"/>
    </source>
</evidence>
<dbReference type="GO" id="GO:0005829">
    <property type="term" value="C:cytosol"/>
    <property type="evidence" value="ECO:0007669"/>
    <property type="project" value="TreeGrafter"/>
</dbReference>
<evidence type="ECO:0000313" key="18">
    <source>
        <dbReference type="EMBL" id="EJF44862.1"/>
    </source>
</evidence>
<feature type="binding site" evidence="15">
    <location>
        <begin position="136"/>
        <end position="141"/>
    </location>
    <ligand>
        <name>S-adenosyl-L-methionine</name>
        <dbReference type="ChEBI" id="CHEBI:59789"/>
    </ligand>
</feature>
<keyword evidence="11 15" id="KW-0819">tRNA processing</keyword>
<evidence type="ECO:0000256" key="1">
    <source>
        <dbReference type="ARBA" id="ARBA00002634"/>
    </source>
</evidence>
<keyword evidence="8 15" id="KW-0489">Methyltransferase</keyword>
<feature type="domain" description="N-acetyltransferase" evidence="17">
    <location>
        <begin position="258"/>
        <end position="439"/>
    </location>
</feature>
<dbReference type="NCBIfam" id="TIGR00088">
    <property type="entry name" value="trmD"/>
    <property type="match status" value="1"/>
</dbReference>
<dbReference type="InterPro" id="IPR029026">
    <property type="entry name" value="tRNA_m1G_MTases_N"/>
</dbReference>
<evidence type="ECO:0000256" key="2">
    <source>
        <dbReference type="ARBA" id="ARBA00004496"/>
    </source>
</evidence>
<organism evidence="18 19">
    <name type="scientific">Schaalia georgiae F0490</name>
    <dbReference type="NCBI Taxonomy" id="1125717"/>
    <lineage>
        <taxon>Bacteria</taxon>
        <taxon>Bacillati</taxon>
        <taxon>Actinomycetota</taxon>
        <taxon>Actinomycetes</taxon>
        <taxon>Actinomycetales</taxon>
        <taxon>Actinomycetaceae</taxon>
        <taxon>Schaalia</taxon>
    </lineage>
</organism>
<dbReference type="GO" id="GO:0052906">
    <property type="term" value="F:tRNA (guanine(37)-N1)-methyltransferase activity"/>
    <property type="evidence" value="ECO:0007669"/>
    <property type="project" value="UniProtKB-UniRule"/>
</dbReference>
<dbReference type="RefSeq" id="WP_005870275.1">
    <property type="nucleotide sequence ID" value="NZ_AKFS01000176.1"/>
</dbReference>
<evidence type="ECO:0000256" key="15">
    <source>
        <dbReference type="HAMAP-Rule" id="MF_00605"/>
    </source>
</evidence>
<keyword evidence="19" id="KW-1185">Reference proteome</keyword>
<evidence type="ECO:0000259" key="17">
    <source>
        <dbReference type="PROSITE" id="PS51186"/>
    </source>
</evidence>
<evidence type="ECO:0000256" key="5">
    <source>
        <dbReference type="ARBA" id="ARBA00012807"/>
    </source>
</evidence>
<evidence type="ECO:0000256" key="6">
    <source>
        <dbReference type="ARBA" id="ARBA00014679"/>
    </source>
</evidence>
<evidence type="ECO:0000256" key="3">
    <source>
        <dbReference type="ARBA" id="ARBA00007630"/>
    </source>
</evidence>
<dbReference type="InterPro" id="IPR000182">
    <property type="entry name" value="GNAT_dom"/>
</dbReference>
<dbReference type="Pfam" id="PF01746">
    <property type="entry name" value="tRNA_m1G_MT"/>
    <property type="match status" value="1"/>
</dbReference>
<dbReference type="Gene3D" id="1.10.1270.20">
    <property type="entry name" value="tRNA(m1g37)methyltransferase, domain 2"/>
    <property type="match status" value="1"/>
</dbReference>
<dbReference type="CDD" id="cd04301">
    <property type="entry name" value="NAT_SF"/>
    <property type="match status" value="1"/>
</dbReference>
<dbReference type="PROSITE" id="PS51186">
    <property type="entry name" value="GNAT"/>
    <property type="match status" value="1"/>
</dbReference>
<dbReference type="EMBL" id="AKFS01000176">
    <property type="protein sequence ID" value="EJF44862.1"/>
    <property type="molecule type" value="Genomic_DNA"/>
</dbReference>
<dbReference type="NCBIfam" id="NF000648">
    <property type="entry name" value="PRK00026.1"/>
    <property type="match status" value="1"/>
</dbReference>
<evidence type="ECO:0000313" key="19">
    <source>
        <dbReference type="Proteomes" id="UP000004578"/>
    </source>
</evidence>
<evidence type="ECO:0000256" key="13">
    <source>
        <dbReference type="ARBA" id="ARBA00033392"/>
    </source>
</evidence>
<dbReference type="EC" id="2.1.1.228" evidence="5 15"/>
<evidence type="ECO:0000256" key="8">
    <source>
        <dbReference type="ARBA" id="ARBA00022603"/>
    </source>
</evidence>
<dbReference type="OrthoDB" id="9807416at2"/>
<dbReference type="InterPro" id="IPR002649">
    <property type="entry name" value="tRNA_m1G_MeTrfase_TrmD"/>
</dbReference>
<dbReference type="HAMAP" id="MF_00605">
    <property type="entry name" value="TrmD"/>
    <property type="match status" value="1"/>
</dbReference>
<comment type="caution">
    <text evidence="18">The sequence shown here is derived from an EMBL/GenBank/DDBJ whole genome shotgun (WGS) entry which is preliminary data.</text>
</comment>
<comment type="similarity">
    <text evidence="3 15">Belongs to the RNA methyltransferase TrmD family.</text>
</comment>
<evidence type="ECO:0000256" key="14">
    <source>
        <dbReference type="ARBA" id="ARBA00047783"/>
    </source>
</evidence>
<keyword evidence="7 15" id="KW-0963">Cytoplasm</keyword>
<proteinExistence type="inferred from homology"/>
<dbReference type="SUPFAM" id="SSF75217">
    <property type="entry name" value="alpha/beta knot"/>
    <property type="match status" value="1"/>
</dbReference>
<name>J0NJF5_9ACTO</name>
<evidence type="ECO:0000256" key="4">
    <source>
        <dbReference type="ARBA" id="ARBA00011738"/>
    </source>
</evidence>
<dbReference type="Proteomes" id="UP000004578">
    <property type="component" value="Unassembled WGS sequence"/>
</dbReference>
<dbReference type="InterPro" id="IPR016009">
    <property type="entry name" value="tRNA_MeTrfase_TRMD/TRM10"/>
</dbReference>
<evidence type="ECO:0000256" key="11">
    <source>
        <dbReference type="ARBA" id="ARBA00022694"/>
    </source>
</evidence>